<dbReference type="Proteomes" id="UP001177260">
    <property type="component" value="Unassembled WGS sequence"/>
</dbReference>
<keyword evidence="2" id="KW-1185">Reference proteome</keyword>
<sequence length="348" mass="38333">MAVDRQPTGDLGLGLSTAMMILVFISLLLRLYARYQTKAVTCALHDVLIVAAAATFYAEQAAFLQGILGDGSSGGSDLSKMTLPQMDYYFKYLFVQEHLFVFCITLIKLSILLFYRSVFSIRSFLRLTWAAVALSIIWYIVVTFLLIFQCNPIHAAWDMTLKMSTAKCMSPGRLVFGIEIGNMVVDILILLLPVYMVQQLQMKTAKKASVIGIFLLGGFVCIASVVRAYYSWEADTGSPHPTTMSLNWTTIELAAALICASLPTYGPIFAKVRQRFGLTQWKSSPSSGGSSKLTGGKPLSSSGEYDQLVDQPSSTYKPVVATKTRSVPPQGDPYEMDHIHVQRSVEVV</sequence>
<name>A0ACC3ARL5_9EURO</name>
<evidence type="ECO:0000313" key="2">
    <source>
        <dbReference type="Proteomes" id="UP001177260"/>
    </source>
</evidence>
<protein>
    <submittedName>
        <fullName evidence="1">Uncharacterized protein</fullName>
    </submittedName>
</protein>
<comment type="caution">
    <text evidence="1">The sequence shown here is derived from an EMBL/GenBank/DDBJ whole genome shotgun (WGS) entry which is preliminary data.</text>
</comment>
<reference evidence="1 2" key="1">
    <citation type="journal article" date="2023" name="ACS Omega">
        <title>Identification of the Neoaspergillic Acid Biosynthesis Gene Cluster by Establishing an In Vitro CRISPR-Ribonucleoprotein Genetic System in Aspergillus melleus.</title>
        <authorList>
            <person name="Yuan B."/>
            <person name="Grau M.F."/>
            <person name="Murata R.M."/>
            <person name="Torok T."/>
            <person name="Venkateswaran K."/>
            <person name="Stajich J.E."/>
            <person name="Wang C.C.C."/>
        </authorList>
    </citation>
    <scope>NUCLEOTIDE SEQUENCE [LARGE SCALE GENOMIC DNA]</scope>
    <source>
        <strain evidence="1 2">IMV 1140</strain>
    </source>
</reference>
<gene>
    <name evidence="1" type="ORF">N8T08_010512</name>
</gene>
<evidence type="ECO:0000313" key="1">
    <source>
        <dbReference type="EMBL" id="KAK1140309.1"/>
    </source>
</evidence>
<organism evidence="1 2">
    <name type="scientific">Aspergillus melleus</name>
    <dbReference type="NCBI Taxonomy" id="138277"/>
    <lineage>
        <taxon>Eukaryota</taxon>
        <taxon>Fungi</taxon>
        <taxon>Dikarya</taxon>
        <taxon>Ascomycota</taxon>
        <taxon>Pezizomycotina</taxon>
        <taxon>Eurotiomycetes</taxon>
        <taxon>Eurotiomycetidae</taxon>
        <taxon>Eurotiales</taxon>
        <taxon>Aspergillaceae</taxon>
        <taxon>Aspergillus</taxon>
        <taxon>Aspergillus subgen. Circumdati</taxon>
    </lineage>
</organism>
<accession>A0ACC3ARL5</accession>
<proteinExistence type="predicted"/>
<dbReference type="EMBL" id="JAOPJF010000086">
    <property type="protein sequence ID" value="KAK1140309.1"/>
    <property type="molecule type" value="Genomic_DNA"/>
</dbReference>